<keyword evidence="3" id="KW-1185">Reference proteome</keyword>
<evidence type="ECO:0000313" key="3">
    <source>
        <dbReference type="Proteomes" id="UP000241885"/>
    </source>
</evidence>
<dbReference type="AlphaFoldDB" id="A0A2R4BSM6"/>
<dbReference type="InterPro" id="IPR040782">
    <property type="entry name" value="KfrB"/>
</dbReference>
<feature type="domain" description="KfrB" evidence="1">
    <location>
        <begin position="51"/>
        <end position="103"/>
    </location>
</feature>
<dbReference type="KEGG" id="tak:Tharo_3458"/>
<dbReference type="OrthoDB" id="8526319at2"/>
<evidence type="ECO:0000259" key="1">
    <source>
        <dbReference type="Pfam" id="PF18790"/>
    </source>
</evidence>
<dbReference type="Pfam" id="PF18790">
    <property type="entry name" value="KfrB"/>
    <property type="match status" value="1"/>
</dbReference>
<dbReference type="EMBL" id="CP028340">
    <property type="protein sequence ID" value="AVR90339.1"/>
    <property type="molecule type" value="Genomic_DNA"/>
</dbReference>
<sequence>MKQRLLVMNGQRIVQTEQGGAWTNEKVDKAGALKPGIYNLYMAKEADKGQKHDGMIVHSDSRSVYQQIGKNFVMHDRQNFDKVPEVGASKSISYDAQGKAVVAAEAAKLSRGRSR</sequence>
<keyword evidence="2" id="KW-0614">Plasmid</keyword>
<proteinExistence type="predicted"/>
<geneLocation type="plasmid" evidence="3">
    <name>pkjk172</name>
</geneLocation>
<reference evidence="2 3" key="1">
    <citation type="submission" date="2018-03" db="EMBL/GenBank/DDBJ databases">
        <title>Complete genome sequence of Thauera aromatica, a model organism for studying aromatic compound degradation under denitrifying conditions.</title>
        <authorList>
            <person name="Lo H.-Y."/>
            <person name="Goris T."/>
            <person name="Boll M."/>
            <person name="Mueller J.A."/>
        </authorList>
    </citation>
    <scope>NUCLEOTIDE SEQUENCE [LARGE SCALE GENOMIC DNA]</scope>
    <source>
        <strain evidence="2 3">K172</strain>
        <plasmid evidence="3">pkjk172</plasmid>
    </source>
</reference>
<gene>
    <name evidence="2" type="ORF">Tharo_3458</name>
</gene>
<protein>
    <submittedName>
        <fullName evidence="2">IncP-type DNA transfer protein TraO</fullName>
    </submittedName>
</protein>
<organism evidence="2 3">
    <name type="scientific">Thauera aromatica K172</name>
    <dbReference type="NCBI Taxonomy" id="44139"/>
    <lineage>
        <taxon>Bacteria</taxon>
        <taxon>Pseudomonadati</taxon>
        <taxon>Pseudomonadota</taxon>
        <taxon>Betaproteobacteria</taxon>
        <taxon>Rhodocyclales</taxon>
        <taxon>Zoogloeaceae</taxon>
        <taxon>Thauera</taxon>
    </lineage>
</organism>
<dbReference type="Proteomes" id="UP000241885">
    <property type="component" value="Plasmid pKJK172"/>
</dbReference>
<accession>A0A2R4BSM6</accession>
<dbReference type="RefSeq" id="WP_011600643.1">
    <property type="nucleotide sequence ID" value="NZ_CP028340.1"/>
</dbReference>
<evidence type="ECO:0000313" key="2">
    <source>
        <dbReference type="EMBL" id="AVR90339.1"/>
    </source>
</evidence>
<name>A0A2R4BSM6_THAAR</name>